<feature type="compositionally biased region" description="Polar residues" evidence="2">
    <location>
        <begin position="202"/>
        <end position="215"/>
    </location>
</feature>
<proteinExistence type="predicted"/>
<gene>
    <name evidence="4" type="ORF">SCHCODRAFT_235433</name>
</gene>
<dbReference type="EMBL" id="GL377307">
    <property type="protein sequence ID" value="EFI96455.1"/>
    <property type="molecule type" value="Genomic_DNA"/>
</dbReference>
<evidence type="ECO:0000313" key="5">
    <source>
        <dbReference type="Proteomes" id="UP000007431"/>
    </source>
</evidence>
<keyword evidence="5" id="KW-1185">Reference proteome</keyword>
<sequence>MTAYDLALSSGAAIGAYICAGAAPMYIAISFIVLLISVFAALRTRRARAAAEAAQLARTVELERQAASLARALDSAQNALHASQKERDFARVVRLVDEMRVACLQRRADRVEQRNAELEARVAAVKQEFIELEERSAELVRQHTTAEHEKGKLGEEAKRLSKALDAYESLFFGDADEHDDDMTLTAPSTCGSHMSFAPPSPSSLKACTSSPSRPLSPSKIPRLQPPRAKSDLSTASAPAMKPERTSSRGRILFSTSPGRLSSMVSRKARICEDSTASTGDLKKRKSVPATQKRIWRF</sequence>
<dbReference type="InParanoid" id="D8Q7N3"/>
<protein>
    <submittedName>
        <fullName evidence="4">Uncharacterized protein</fullName>
    </submittedName>
</protein>
<feature type="coiled-coil region" evidence="1">
    <location>
        <begin position="59"/>
        <end position="142"/>
    </location>
</feature>
<dbReference type="HOGENOM" id="CLU_937373_0_0_1"/>
<feature type="transmembrane region" description="Helical" evidence="3">
    <location>
        <begin position="12"/>
        <end position="42"/>
    </location>
</feature>
<name>D8Q7N3_SCHCM</name>
<dbReference type="AlphaFoldDB" id="D8Q7N3"/>
<dbReference type="VEuPathDB" id="FungiDB:SCHCODRAFT_01201857"/>
<organism evidence="5">
    <name type="scientific">Schizophyllum commune (strain H4-8 / FGSC 9210)</name>
    <name type="common">Split gill fungus</name>
    <dbReference type="NCBI Taxonomy" id="578458"/>
    <lineage>
        <taxon>Eukaryota</taxon>
        <taxon>Fungi</taxon>
        <taxon>Dikarya</taxon>
        <taxon>Basidiomycota</taxon>
        <taxon>Agaricomycotina</taxon>
        <taxon>Agaricomycetes</taxon>
        <taxon>Agaricomycetidae</taxon>
        <taxon>Agaricales</taxon>
        <taxon>Schizophyllaceae</taxon>
        <taxon>Schizophyllum</taxon>
    </lineage>
</organism>
<evidence type="ECO:0000256" key="2">
    <source>
        <dbReference type="SAM" id="MobiDB-lite"/>
    </source>
</evidence>
<evidence type="ECO:0000313" key="4">
    <source>
        <dbReference type="EMBL" id="EFI96455.1"/>
    </source>
</evidence>
<evidence type="ECO:0000256" key="1">
    <source>
        <dbReference type="SAM" id="Coils"/>
    </source>
</evidence>
<feature type="compositionally biased region" description="Polar residues" evidence="2">
    <location>
        <begin position="253"/>
        <end position="264"/>
    </location>
</feature>
<keyword evidence="3" id="KW-0812">Transmembrane</keyword>
<reference evidence="4 5" key="1">
    <citation type="journal article" date="2010" name="Nat. Biotechnol.">
        <title>Genome sequence of the model mushroom Schizophyllum commune.</title>
        <authorList>
            <person name="Ohm R.A."/>
            <person name="de Jong J.F."/>
            <person name="Lugones L.G."/>
            <person name="Aerts A."/>
            <person name="Kothe E."/>
            <person name="Stajich J.E."/>
            <person name="de Vries R.P."/>
            <person name="Record E."/>
            <person name="Levasseur A."/>
            <person name="Baker S.E."/>
            <person name="Bartholomew K.A."/>
            <person name="Coutinho P.M."/>
            <person name="Erdmann S."/>
            <person name="Fowler T.J."/>
            <person name="Gathman A.C."/>
            <person name="Lombard V."/>
            <person name="Henrissat B."/>
            <person name="Knabe N."/>
            <person name="Kuees U."/>
            <person name="Lilly W.W."/>
            <person name="Lindquist E."/>
            <person name="Lucas S."/>
            <person name="Magnuson J.K."/>
            <person name="Piumi F."/>
            <person name="Raudaskoski M."/>
            <person name="Salamov A."/>
            <person name="Schmutz J."/>
            <person name="Schwarze F.W.M.R."/>
            <person name="vanKuyk P.A."/>
            <person name="Horton J.S."/>
            <person name="Grigoriev I.V."/>
            <person name="Woesten H.A.B."/>
        </authorList>
    </citation>
    <scope>NUCLEOTIDE SEQUENCE [LARGE SCALE GENOMIC DNA]</scope>
    <source>
        <strain evidence="5">H4-8 / FGSC 9210</strain>
    </source>
</reference>
<evidence type="ECO:0000256" key="3">
    <source>
        <dbReference type="SAM" id="Phobius"/>
    </source>
</evidence>
<accession>D8Q7N3</accession>
<keyword evidence="3" id="KW-0472">Membrane</keyword>
<keyword evidence="1" id="KW-0175">Coiled coil</keyword>
<feature type="region of interest" description="Disordered" evidence="2">
    <location>
        <begin position="194"/>
        <end position="297"/>
    </location>
</feature>
<keyword evidence="3" id="KW-1133">Transmembrane helix</keyword>
<dbReference type="SUPFAM" id="SSF57997">
    <property type="entry name" value="Tropomyosin"/>
    <property type="match status" value="1"/>
</dbReference>
<dbReference type="Proteomes" id="UP000007431">
    <property type="component" value="Unassembled WGS sequence"/>
</dbReference>